<dbReference type="PANTHER" id="PTHR33204">
    <property type="entry name" value="TRANSCRIPTIONAL REGULATOR, MARR FAMILY"/>
    <property type="match status" value="1"/>
</dbReference>
<dbReference type="Pfam" id="PF01638">
    <property type="entry name" value="HxlR"/>
    <property type="match status" value="1"/>
</dbReference>
<keyword evidence="1" id="KW-0805">Transcription regulation</keyword>
<dbReference type="GO" id="GO:0003677">
    <property type="term" value="F:DNA binding"/>
    <property type="evidence" value="ECO:0007669"/>
    <property type="project" value="UniProtKB-KW"/>
</dbReference>
<dbReference type="InterPro" id="IPR036388">
    <property type="entry name" value="WH-like_DNA-bd_sf"/>
</dbReference>
<dbReference type="AlphaFoldDB" id="A0A1G8CRC3"/>
<dbReference type="EMBL" id="FNCG01000010">
    <property type="protein sequence ID" value="SDH47863.1"/>
    <property type="molecule type" value="Genomic_DNA"/>
</dbReference>
<proteinExistence type="predicted"/>
<gene>
    <name evidence="5" type="ORF">SAMN05192573_11018</name>
</gene>
<evidence type="ECO:0000256" key="2">
    <source>
        <dbReference type="ARBA" id="ARBA00023125"/>
    </source>
</evidence>
<evidence type="ECO:0000313" key="6">
    <source>
        <dbReference type="Proteomes" id="UP000199705"/>
    </source>
</evidence>
<dbReference type="InterPro" id="IPR002577">
    <property type="entry name" value="HTH_HxlR"/>
</dbReference>
<name>A0A1G8CRC3_9SPHI</name>
<reference evidence="6" key="1">
    <citation type="submission" date="2016-10" db="EMBL/GenBank/DDBJ databases">
        <authorList>
            <person name="Varghese N."/>
            <person name="Submissions S."/>
        </authorList>
    </citation>
    <scope>NUCLEOTIDE SEQUENCE [LARGE SCALE GENOMIC DNA]</scope>
    <source>
        <strain evidence="6">Gh-67</strain>
    </source>
</reference>
<accession>A0A1G8CRC3</accession>
<evidence type="ECO:0000259" key="4">
    <source>
        <dbReference type="PROSITE" id="PS51118"/>
    </source>
</evidence>
<protein>
    <submittedName>
        <fullName evidence="5">DNA-binding transcriptional regulator, HxlR family</fullName>
    </submittedName>
</protein>
<dbReference type="PANTHER" id="PTHR33204:SF29">
    <property type="entry name" value="TRANSCRIPTIONAL REGULATOR"/>
    <property type="match status" value="1"/>
</dbReference>
<dbReference type="Gene3D" id="1.10.10.10">
    <property type="entry name" value="Winged helix-like DNA-binding domain superfamily/Winged helix DNA-binding domain"/>
    <property type="match status" value="1"/>
</dbReference>
<organism evidence="5 6">
    <name type="scientific">Mucilaginibacter gossypii</name>
    <dbReference type="NCBI Taxonomy" id="551996"/>
    <lineage>
        <taxon>Bacteria</taxon>
        <taxon>Pseudomonadati</taxon>
        <taxon>Bacteroidota</taxon>
        <taxon>Sphingobacteriia</taxon>
        <taxon>Sphingobacteriales</taxon>
        <taxon>Sphingobacteriaceae</taxon>
        <taxon>Mucilaginibacter</taxon>
    </lineage>
</organism>
<sequence>MSVSIYEVIEGKKCLATYILAVNDTINVINGKWKAPIISSLLFGKKRFKELERDIPKITSRMLSKELRDLEANGIVKRTVYDTIPVTVEYELTASGQAFEKVLDVMLKWGLEHRETTLAAGK</sequence>
<dbReference type="PROSITE" id="PS51118">
    <property type="entry name" value="HTH_HXLR"/>
    <property type="match status" value="1"/>
</dbReference>
<feature type="domain" description="HTH hxlR-type" evidence="4">
    <location>
        <begin position="14"/>
        <end position="118"/>
    </location>
</feature>
<dbReference type="STRING" id="551996.SAMN05192573_11018"/>
<evidence type="ECO:0000256" key="1">
    <source>
        <dbReference type="ARBA" id="ARBA00023015"/>
    </source>
</evidence>
<evidence type="ECO:0000313" key="5">
    <source>
        <dbReference type="EMBL" id="SDH47863.1"/>
    </source>
</evidence>
<dbReference type="Proteomes" id="UP000199705">
    <property type="component" value="Unassembled WGS sequence"/>
</dbReference>
<evidence type="ECO:0000256" key="3">
    <source>
        <dbReference type="ARBA" id="ARBA00023163"/>
    </source>
</evidence>
<dbReference type="SUPFAM" id="SSF46785">
    <property type="entry name" value="Winged helix' DNA-binding domain"/>
    <property type="match status" value="1"/>
</dbReference>
<keyword evidence="2 5" id="KW-0238">DNA-binding</keyword>
<dbReference type="RefSeq" id="WP_091170390.1">
    <property type="nucleotide sequence ID" value="NZ_FNCG01000010.1"/>
</dbReference>
<keyword evidence="6" id="KW-1185">Reference proteome</keyword>
<keyword evidence="3" id="KW-0804">Transcription</keyword>
<dbReference type="InterPro" id="IPR036390">
    <property type="entry name" value="WH_DNA-bd_sf"/>
</dbReference>